<keyword evidence="5" id="KW-0547">Nucleotide-binding</keyword>
<keyword evidence="6 13" id="KW-0067">ATP-binding</keyword>
<feature type="domain" description="ABC transmembrane type-1" evidence="12">
    <location>
        <begin position="66"/>
        <end position="353"/>
    </location>
</feature>
<dbReference type="GO" id="GO:0034040">
    <property type="term" value="F:ATPase-coupled lipid transmembrane transporter activity"/>
    <property type="evidence" value="ECO:0007669"/>
    <property type="project" value="TreeGrafter"/>
</dbReference>
<dbReference type="PANTHER" id="PTHR24221">
    <property type="entry name" value="ATP-BINDING CASSETTE SUB-FAMILY B"/>
    <property type="match status" value="1"/>
</dbReference>
<dbReference type="GO" id="GO:0005524">
    <property type="term" value="F:ATP binding"/>
    <property type="evidence" value="ECO:0007669"/>
    <property type="project" value="UniProtKB-KW"/>
</dbReference>
<evidence type="ECO:0000256" key="7">
    <source>
        <dbReference type="ARBA" id="ARBA00022989"/>
    </source>
</evidence>
<gene>
    <name evidence="13" type="ORF">KZP06_08500</name>
</gene>
<dbReference type="EMBL" id="JAHXEI010000008">
    <property type="protein sequence ID" value="MCB4880754.1"/>
    <property type="molecule type" value="Genomic_DNA"/>
</dbReference>
<feature type="transmembrane region" description="Helical" evidence="10">
    <location>
        <begin position="1081"/>
        <end position="1106"/>
    </location>
</feature>
<keyword evidence="8 10" id="KW-0472">Membrane</keyword>
<dbReference type="InterPro" id="IPR003439">
    <property type="entry name" value="ABC_transporter-like_ATP-bd"/>
</dbReference>
<dbReference type="Pfam" id="PF00664">
    <property type="entry name" value="ABC_membrane"/>
    <property type="match status" value="2"/>
</dbReference>
<feature type="transmembrane region" description="Helical" evidence="10">
    <location>
        <begin position="188"/>
        <end position="205"/>
    </location>
</feature>
<evidence type="ECO:0000259" key="12">
    <source>
        <dbReference type="PROSITE" id="PS50929"/>
    </source>
</evidence>
<dbReference type="PROSITE" id="PS50893">
    <property type="entry name" value="ABC_TRANSPORTER_2"/>
    <property type="match status" value="2"/>
</dbReference>
<dbReference type="PROSITE" id="PS50929">
    <property type="entry name" value="ABC_TM1F"/>
    <property type="match status" value="2"/>
</dbReference>
<dbReference type="PANTHER" id="PTHR24221:SF654">
    <property type="entry name" value="ATP-BINDING CASSETTE SUB-FAMILY B MEMBER 6"/>
    <property type="match status" value="1"/>
</dbReference>
<evidence type="ECO:0000256" key="2">
    <source>
        <dbReference type="ARBA" id="ARBA00022448"/>
    </source>
</evidence>
<dbReference type="SMART" id="SM00382">
    <property type="entry name" value="AAA"/>
    <property type="match status" value="2"/>
</dbReference>
<dbReference type="InterPro" id="IPR036640">
    <property type="entry name" value="ABC1_TM_sf"/>
</dbReference>
<dbReference type="Proteomes" id="UP001197735">
    <property type="component" value="Unassembled WGS sequence"/>
</dbReference>
<feature type="region of interest" description="Disordered" evidence="9">
    <location>
        <begin position="1148"/>
        <end position="1187"/>
    </location>
</feature>
<comment type="subcellular location">
    <subcellularLocation>
        <location evidence="1">Cell membrane</location>
        <topology evidence="1">Multi-pass membrane protein</topology>
    </subcellularLocation>
</comment>
<keyword evidence="4 10" id="KW-0812">Transmembrane</keyword>
<feature type="transmembrane region" description="Helical" evidence="10">
    <location>
        <begin position="49"/>
        <end position="73"/>
    </location>
</feature>
<dbReference type="CDD" id="cd03228">
    <property type="entry name" value="ABCC_MRP_Like"/>
    <property type="match status" value="1"/>
</dbReference>
<feature type="transmembrane region" description="Helical" evidence="10">
    <location>
        <begin position="320"/>
        <end position="339"/>
    </location>
</feature>
<protein>
    <submittedName>
        <fullName evidence="13">ATP-binding cassette domain-containing protein</fullName>
    </submittedName>
</protein>
<dbReference type="Gene3D" id="3.40.50.300">
    <property type="entry name" value="P-loop containing nucleotide triphosphate hydrolases"/>
    <property type="match status" value="2"/>
</dbReference>
<dbReference type="FunFam" id="3.40.50.300:FF:000854">
    <property type="entry name" value="Multidrug ABC transporter ATP-binding protein"/>
    <property type="match status" value="1"/>
</dbReference>
<keyword evidence="2" id="KW-0813">Transport</keyword>
<feature type="region of interest" description="Disordered" evidence="9">
    <location>
        <begin position="1286"/>
        <end position="1313"/>
    </location>
</feature>
<feature type="transmembrane region" description="Helical" evidence="10">
    <location>
        <begin position="93"/>
        <end position="119"/>
    </location>
</feature>
<evidence type="ECO:0000256" key="5">
    <source>
        <dbReference type="ARBA" id="ARBA00022741"/>
    </source>
</evidence>
<feature type="compositionally biased region" description="Low complexity" evidence="9">
    <location>
        <begin position="1286"/>
        <end position="1307"/>
    </location>
</feature>
<dbReference type="InterPro" id="IPR011527">
    <property type="entry name" value="ABC1_TM_dom"/>
</dbReference>
<dbReference type="PROSITE" id="PS00211">
    <property type="entry name" value="ABC_TRANSPORTER_1"/>
    <property type="match status" value="1"/>
</dbReference>
<dbReference type="InterPro" id="IPR039421">
    <property type="entry name" value="Type_1_exporter"/>
</dbReference>
<feature type="transmembrane region" description="Helical" evidence="10">
    <location>
        <begin position="806"/>
        <end position="834"/>
    </location>
</feature>
<comment type="caution">
    <text evidence="13">The sequence shown here is derived from an EMBL/GenBank/DDBJ whole genome shotgun (WGS) entry which is preliminary data.</text>
</comment>
<dbReference type="InterPro" id="IPR003593">
    <property type="entry name" value="AAA+_ATPase"/>
</dbReference>
<accession>A0AAW4TUV8</accession>
<evidence type="ECO:0000256" key="6">
    <source>
        <dbReference type="ARBA" id="ARBA00022840"/>
    </source>
</evidence>
<reference evidence="13" key="1">
    <citation type="submission" date="2021-07" db="EMBL/GenBank/DDBJ databases">
        <title>Xylan utilisation by Bifidobacterium pseudocatenulatum.</title>
        <authorList>
            <person name="Watanabe Y."/>
        </authorList>
    </citation>
    <scope>NUCLEOTIDE SEQUENCE</scope>
    <source>
        <strain evidence="13">YIT12824</strain>
    </source>
</reference>
<feature type="transmembrane region" description="Helical" evidence="10">
    <location>
        <begin position="840"/>
        <end position="858"/>
    </location>
</feature>
<feature type="transmembrane region" description="Helical" evidence="10">
    <location>
        <begin position="1033"/>
        <end position="1061"/>
    </location>
</feature>
<dbReference type="SUPFAM" id="SSF90123">
    <property type="entry name" value="ABC transporter transmembrane region"/>
    <property type="match status" value="2"/>
</dbReference>
<evidence type="ECO:0000256" key="3">
    <source>
        <dbReference type="ARBA" id="ARBA00022475"/>
    </source>
</evidence>
<sequence length="1423" mass="151384">MHGDCALGRRRAGNASALIGRKVFMFDKRLFSLAPGVGRLVAAKVLCQWVGLLANVVFVVTVVVMLSPALAVVESAFDPMFSMGDSGLISRLFIGFGYGGFSAETYVGCVLAIVVCAVLRFLMMRAAAYFGAEAAERVKLALREQLFNKMLAIGPSYSQHISTADVVQSAGEGIEQIQSFFELFLPQLFYAILAPVTLFFIVAPINMPTAVTLLVCAPLIVLIVGMVAMRAARVFKKYWGKYTDMGSVFLDNVQGLETLKTFDADAHAAKKMGEQAEQFRVMTMNVLQIQLRSLTAMDVVAYGGAAAGVGVSIWQYASGAALPLAGVLLIVLLSADFFIPLRQLGSFFHVAMNGMTSTKRIFALLDTPIPAHGMQEMPEFGASDNGVDVCFDDVSFRYVDVNTDAAAAVSVAADTAVTADMETGKTGQIGGKSGVVGAGKTGMSKDDDGSVVALHGVSFTARRGQVTAIVGPSGSGKSTAVELLSGNLSGYEGCMWLQSGNTGNNSTQRYQINDLSIESLTREIAIVAAQSHLFAGTLRDNLLMAKPDATESELWQALEAAHIDEFVHAQSQELDLAIEQGASNLSGGQKQRIAIARALLREPAVYIFDEATSSVDVESETLILQTIHALANRGKTVIMVTHRMANAADADHVVVFERGRVAEQDAHAELMRANGTYAKLFRAQQTVENIGLRNNATHSTSASHALKASDSAESVTQRAEMGLQVSDSAETDNQLTKNTAQLSDSPESVTQRAETTSRMSNSAETDAQGAKTGVRMSDSAESDAKAMPTARVIARLLKEVGPQRKYMIVACVCGTLGHLAATFLPVFGIAAAFAAVGSPVWNLSVPAALAAMAVCALIRGGMRYAEQFMNHNVAFRLLALFRAKAFAALRRLAPARLAGKGKGDLIALVTTDVELLEIFFAHTISPVVIAIVTTVVYALALLTLSPPLAATLIIAHLIIGVILPKLFASAVRGIGPELRKESSALDDEMLDDMRGIGEIIRFGQGDARLASIQRRTRSLWVKRVRLSVKNGDFAGFGAVLVMLFTAIAAFLAMTLCTAVSTAADMSEGLMWVGSVESNAPALVAAFVLLASSFGPTLALSALPANLTQTFASARRLFALMDEAPAVVEQGSERPEYQGMTMRDVTFGYGSGARISGERTPNGRSERATGMSPARPAEAQSSGEQGAGIASQPVLDHVSLDVSRQGILGIQGPSGRGKSTMLKLLMRYWDPDSGTISLSDVPLPQVDAGWRRRVQTMMGQETYLFDGTIRENLAIACNDADFSDSGSNSGSNFCSNSSSNAGGDSADSPDSDLAHDIPDSVLREALAKASALELVDALPNGLDTRVGELGGRLSEGEKQRIGLARMFLRDADLVLFDEPTSRLDAYNESVILGSINDLAERGSAVVLVSHRDSTMRVADRILRM</sequence>
<keyword evidence="7 10" id="KW-1133">Transmembrane helix</keyword>
<evidence type="ECO:0000256" key="8">
    <source>
        <dbReference type="ARBA" id="ARBA00023136"/>
    </source>
</evidence>
<dbReference type="SUPFAM" id="SSF52540">
    <property type="entry name" value="P-loop containing nucleoside triphosphate hydrolases"/>
    <property type="match status" value="2"/>
</dbReference>
<feature type="domain" description="ABC transmembrane type-1" evidence="12">
    <location>
        <begin position="807"/>
        <end position="1108"/>
    </location>
</feature>
<feature type="region of interest" description="Disordered" evidence="9">
    <location>
        <begin position="701"/>
        <end position="720"/>
    </location>
</feature>
<feature type="transmembrane region" description="Helical" evidence="10">
    <location>
        <begin position="918"/>
        <end position="942"/>
    </location>
</feature>
<name>A0AAW4TUV8_BIFPS</name>
<evidence type="ECO:0000313" key="13">
    <source>
        <dbReference type="EMBL" id="MCB4880754.1"/>
    </source>
</evidence>
<feature type="transmembrane region" description="Helical" evidence="10">
    <location>
        <begin position="211"/>
        <end position="232"/>
    </location>
</feature>
<keyword evidence="3" id="KW-1003">Cell membrane</keyword>
<feature type="compositionally biased region" description="Polar residues" evidence="9">
    <location>
        <begin position="725"/>
        <end position="765"/>
    </location>
</feature>
<evidence type="ECO:0000256" key="4">
    <source>
        <dbReference type="ARBA" id="ARBA00022692"/>
    </source>
</evidence>
<feature type="region of interest" description="Disordered" evidence="9">
    <location>
        <begin position="725"/>
        <end position="781"/>
    </location>
</feature>
<proteinExistence type="predicted"/>
<evidence type="ECO:0000256" key="10">
    <source>
        <dbReference type="SAM" id="Phobius"/>
    </source>
</evidence>
<dbReference type="Gene3D" id="1.20.1560.10">
    <property type="entry name" value="ABC transporter type 1, transmembrane domain"/>
    <property type="match status" value="2"/>
</dbReference>
<feature type="transmembrane region" description="Helical" evidence="10">
    <location>
        <begin position="948"/>
        <end position="971"/>
    </location>
</feature>
<dbReference type="GO" id="GO:0140359">
    <property type="term" value="F:ABC-type transporter activity"/>
    <property type="evidence" value="ECO:0007669"/>
    <property type="project" value="InterPro"/>
</dbReference>
<feature type="domain" description="ABC transporter" evidence="11">
    <location>
        <begin position="438"/>
        <end position="683"/>
    </location>
</feature>
<dbReference type="InterPro" id="IPR017871">
    <property type="entry name" value="ABC_transporter-like_CS"/>
</dbReference>
<dbReference type="GO" id="GO:0016887">
    <property type="term" value="F:ATP hydrolysis activity"/>
    <property type="evidence" value="ECO:0007669"/>
    <property type="project" value="InterPro"/>
</dbReference>
<dbReference type="Pfam" id="PF00005">
    <property type="entry name" value="ABC_tran"/>
    <property type="match status" value="2"/>
</dbReference>
<organism evidence="13 14">
    <name type="scientific">Bifidobacterium pseudocatenulatum</name>
    <dbReference type="NCBI Taxonomy" id="28026"/>
    <lineage>
        <taxon>Bacteria</taxon>
        <taxon>Bacillati</taxon>
        <taxon>Actinomycetota</taxon>
        <taxon>Actinomycetes</taxon>
        <taxon>Bifidobacteriales</taxon>
        <taxon>Bifidobacteriaceae</taxon>
        <taxon>Bifidobacterium</taxon>
    </lineage>
</organism>
<dbReference type="InterPro" id="IPR027417">
    <property type="entry name" value="P-loop_NTPase"/>
</dbReference>
<evidence type="ECO:0000313" key="14">
    <source>
        <dbReference type="Proteomes" id="UP001197735"/>
    </source>
</evidence>
<feature type="transmembrane region" description="Helical" evidence="10">
    <location>
        <begin position="294"/>
        <end position="314"/>
    </location>
</feature>
<feature type="domain" description="ABC transporter" evidence="11">
    <location>
        <begin position="1173"/>
        <end position="1423"/>
    </location>
</feature>
<dbReference type="GO" id="GO:0005886">
    <property type="term" value="C:plasma membrane"/>
    <property type="evidence" value="ECO:0007669"/>
    <property type="project" value="UniProtKB-SubCell"/>
</dbReference>
<evidence type="ECO:0000256" key="1">
    <source>
        <dbReference type="ARBA" id="ARBA00004651"/>
    </source>
</evidence>
<evidence type="ECO:0000256" key="9">
    <source>
        <dbReference type="SAM" id="MobiDB-lite"/>
    </source>
</evidence>
<evidence type="ECO:0000259" key="11">
    <source>
        <dbReference type="PROSITE" id="PS50893"/>
    </source>
</evidence>